<organism evidence="3">
    <name type="scientific">Streptomyces tabacisoli</name>
    <dbReference type="NCBI Taxonomy" id="3156398"/>
    <lineage>
        <taxon>Bacteria</taxon>
        <taxon>Bacillati</taxon>
        <taxon>Actinomycetota</taxon>
        <taxon>Actinomycetes</taxon>
        <taxon>Kitasatosporales</taxon>
        <taxon>Streptomycetaceae</taxon>
        <taxon>Streptomyces</taxon>
    </lineage>
</organism>
<dbReference type="RefSeq" id="WP_353942797.1">
    <property type="nucleotide sequence ID" value="NZ_CP159534.1"/>
</dbReference>
<feature type="transmembrane region" description="Helical" evidence="2">
    <location>
        <begin position="17"/>
        <end position="34"/>
    </location>
</feature>
<keyword evidence="2" id="KW-0472">Membrane</keyword>
<feature type="region of interest" description="Disordered" evidence="1">
    <location>
        <begin position="323"/>
        <end position="376"/>
    </location>
</feature>
<dbReference type="AlphaFoldDB" id="A0AAU8ISE0"/>
<feature type="region of interest" description="Disordered" evidence="1">
    <location>
        <begin position="381"/>
        <end position="400"/>
    </location>
</feature>
<gene>
    <name evidence="3" type="ORF">ABII15_14830</name>
</gene>
<protein>
    <recommendedName>
        <fullName evidence="4">Type VII secretion protein EccE</fullName>
    </recommendedName>
</protein>
<proteinExistence type="predicted"/>
<sequence>MRNVDPFAFFRAHQDTIFRWLGVAGALLVAFLLLRIVAKRLGGWRRAWRRARRETAVTAYAFVAPLRTWYVHRKDRRLLRRLLGDPVTWRDAERALTAARLAAAPARPYAVLVSTESVSVLLAGRETPDPTGCWHEAPDTPGEWRANRDELPLVTPEADAVPPLLIALGATETQAAFLDAATGPASLCVEGHPQAAPPLLQAIAAQLDARLPASLVVVAEGVHRDFDGPPVREAYRTAEEALPRLNIPPFLIARELPDPLPAGLASPRPPCRVVLLGAGRGHTRTLLTDRHGQVLLTGTPLLVRAKALGRALPKVLWRLPAVLPPAPMGSRSPERQSTDLFEEEPTAAWTAEPGTSVPAPWEASAGVPAPQETGVEQYAAVPEAAPLKSVPPPPRHSPGR</sequence>
<evidence type="ECO:0000313" key="3">
    <source>
        <dbReference type="EMBL" id="XCJ71170.1"/>
    </source>
</evidence>
<reference evidence="3" key="1">
    <citation type="submission" date="2024-06" db="EMBL/GenBank/DDBJ databases">
        <title>Streptomyces sp. strain HUAS MG91 genome sequences.</title>
        <authorList>
            <person name="Mo P."/>
        </authorList>
    </citation>
    <scope>NUCLEOTIDE SEQUENCE</scope>
    <source>
        <strain evidence="3">HUAS MG91</strain>
    </source>
</reference>
<keyword evidence="2" id="KW-0812">Transmembrane</keyword>
<keyword evidence="2" id="KW-1133">Transmembrane helix</keyword>
<evidence type="ECO:0008006" key="4">
    <source>
        <dbReference type="Google" id="ProtNLM"/>
    </source>
</evidence>
<accession>A0AAU8ISE0</accession>
<name>A0AAU8ISE0_9ACTN</name>
<dbReference type="KEGG" id="stac:ABII15_14830"/>
<evidence type="ECO:0000256" key="2">
    <source>
        <dbReference type="SAM" id="Phobius"/>
    </source>
</evidence>
<evidence type="ECO:0000256" key="1">
    <source>
        <dbReference type="SAM" id="MobiDB-lite"/>
    </source>
</evidence>
<feature type="compositionally biased region" description="Pro residues" evidence="1">
    <location>
        <begin position="389"/>
        <end position="400"/>
    </location>
</feature>
<dbReference type="EMBL" id="CP159534">
    <property type="protein sequence ID" value="XCJ71170.1"/>
    <property type="molecule type" value="Genomic_DNA"/>
</dbReference>